<dbReference type="SUPFAM" id="SSF51735">
    <property type="entry name" value="NAD(P)-binding Rossmann-fold domains"/>
    <property type="match status" value="1"/>
</dbReference>
<dbReference type="InterPro" id="IPR036291">
    <property type="entry name" value="NAD(P)-bd_dom_sf"/>
</dbReference>
<protein>
    <submittedName>
        <fullName evidence="2">DUF2520 domain-containing protein</fullName>
    </submittedName>
</protein>
<dbReference type="Pfam" id="PF10728">
    <property type="entry name" value="DUF2520"/>
    <property type="match status" value="1"/>
</dbReference>
<evidence type="ECO:0000259" key="1">
    <source>
        <dbReference type="Pfam" id="PF10728"/>
    </source>
</evidence>
<reference evidence="2 3" key="1">
    <citation type="submission" date="2019-02" db="EMBL/GenBank/DDBJ databases">
        <authorList>
            <person name="Fomenkov A."/>
            <person name="Dubinina G."/>
            <person name="Grabovich M."/>
            <person name="Vincze T."/>
            <person name="Roberts R.J."/>
        </authorList>
    </citation>
    <scope>NUCLEOTIDE SEQUENCE [LARGE SCALE GENOMIC DNA]</scope>
    <source>
        <strain evidence="2 3">P</strain>
    </source>
</reference>
<dbReference type="Gene3D" id="1.10.1040.20">
    <property type="entry name" value="ProC-like, C-terminal domain"/>
    <property type="match status" value="1"/>
</dbReference>
<dbReference type="InterPro" id="IPR037108">
    <property type="entry name" value="TM1727-like_C_sf"/>
</dbReference>
<keyword evidence="3" id="KW-1185">Reference proteome</keyword>
<dbReference type="InterPro" id="IPR008927">
    <property type="entry name" value="6-PGluconate_DH-like_C_sf"/>
</dbReference>
<evidence type="ECO:0000313" key="2">
    <source>
        <dbReference type="EMBL" id="QEN04518.1"/>
    </source>
</evidence>
<dbReference type="SUPFAM" id="SSF48179">
    <property type="entry name" value="6-phosphogluconate dehydrogenase C-terminal domain-like"/>
    <property type="match status" value="1"/>
</dbReference>
<dbReference type="PANTHER" id="PTHR40459">
    <property type="entry name" value="CONSERVED HYPOTHETICAL ALANINE AND LEUCINE RICH PROTEIN"/>
    <property type="match status" value="1"/>
</dbReference>
<accession>A0A5C1QAY6</accession>
<evidence type="ECO:0000313" key="3">
    <source>
        <dbReference type="Proteomes" id="UP000323824"/>
    </source>
</evidence>
<dbReference type="PANTHER" id="PTHR40459:SF1">
    <property type="entry name" value="CONSERVED HYPOTHETICAL ALANINE AND LEUCINE RICH PROTEIN"/>
    <property type="match status" value="1"/>
</dbReference>
<feature type="domain" description="DUF2520" evidence="1">
    <location>
        <begin position="117"/>
        <end position="224"/>
    </location>
</feature>
<dbReference type="Proteomes" id="UP000323824">
    <property type="component" value="Chromosome"/>
</dbReference>
<name>A0A5C1QAY6_9SPIO</name>
<organism evidence="2 3">
    <name type="scientific">Thiospirochaeta perfilievii</name>
    <dbReference type="NCBI Taxonomy" id="252967"/>
    <lineage>
        <taxon>Bacteria</taxon>
        <taxon>Pseudomonadati</taxon>
        <taxon>Spirochaetota</taxon>
        <taxon>Spirochaetia</taxon>
        <taxon>Spirochaetales</taxon>
        <taxon>Spirochaetaceae</taxon>
        <taxon>Thiospirochaeta</taxon>
    </lineage>
</organism>
<proteinExistence type="predicted"/>
<dbReference type="RefSeq" id="WP_149567765.1">
    <property type="nucleotide sequence ID" value="NZ_CP035807.1"/>
</dbReference>
<dbReference type="InterPro" id="IPR018931">
    <property type="entry name" value="DUF2520"/>
</dbReference>
<dbReference type="AlphaFoldDB" id="A0A5C1QAY6"/>
<dbReference type="EMBL" id="CP035807">
    <property type="protein sequence ID" value="QEN04518.1"/>
    <property type="molecule type" value="Genomic_DNA"/>
</dbReference>
<reference evidence="2 3" key="2">
    <citation type="submission" date="2019-09" db="EMBL/GenBank/DDBJ databases">
        <title>Complete Genome Sequence and Methylome Analysis of free living Spirochaetas.</title>
        <authorList>
            <person name="Leshcheva N."/>
            <person name="Mikheeva N."/>
        </authorList>
    </citation>
    <scope>NUCLEOTIDE SEQUENCE [LARGE SCALE GENOMIC DNA]</scope>
    <source>
        <strain evidence="2 3">P</strain>
    </source>
</reference>
<gene>
    <name evidence="2" type="ORF">EW093_07325</name>
</gene>
<dbReference type="KEGG" id="sper:EW093_07325"/>
<dbReference type="Gene3D" id="3.40.50.720">
    <property type="entry name" value="NAD(P)-binding Rossmann-like Domain"/>
    <property type="match status" value="1"/>
</dbReference>
<dbReference type="OrthoDB" id="9810755at2"/>
<sequence>MKTTRYGLVGNGLLANHLKKFLDLEGIEYLHWSRKENQENPWEILKECRIVLIVIKDSNIENFISQNPKLKEKTLVHFSGSITVDGTYGFHPLMTFGEDLYSLESYREIPFIGCETIEKFREIFPELKNCYYTIDKSQKELYHALCVIGGNFTTILWQKVIDGFTDDLKLPKKVLNPYLNQVCTNIMTDHVNALTGPIKRGDKLTIKKNISALKDRSWKRVYKMFNSIYKGRKR</sequence>